<dbReference type="Proteomes" id="UP000270924">
    <property type="component" value="Unassembled WGS sequence"/>
</dbReference>
<evidence type="ECO:0000313" key="2">
    <source>
        <dbReference type="Proteomes" id="UP000270924"/>
    </source>
</evidence>
<accession>A0A3P7FWQ2</accession>
<keyword evidence="2" id="KW-1185">Reference proteome</keyword>
<dbReference type="AlphaFoldDB" id="A0A3P7FWQ2"/>
<dbReference type="OrthoDB" id="10260567at2759"/>
<protein>
    <recommendedName>
        <fullName evidence="3">Anaphase-promoting complex subunit 4 WD40 domain-containing protein</fullName>
    </recommendedName>
</protein>
<dbReference type="EMBL" id="UYWW01006591">
    <property type="protein sequence ID" value="VDM14822.1"/>
    <property type="molecule type" value="Genomic_DNA"/>
</dbReference>
<dbReference type="InParanoid" id="A0A3P7FWQ2"/>
<evidence type="ECO:0008006" key="3">
    <source>
        <dbReference type="Google" id="ProtNLM"/>
    </source>
</evidence>
<evidence type="ECO:0000313" key="1">
    <source>
        <dbReference type="EMBL" id="VDM14822.1"/>
    </source>
</evidence>
<organism evidence="1 2">
    <name type="scientific">Wuchereria bancrofti</name>
    <dbReference type="NCBI Taxonomy" id="6293"/>
    <lineage>
        <taxon>Eukaryota</taxon>
        <taxon>Metazoa</taxon>
        <taxon>Ecdysozoa</taxon>
        <taxon>Nematoda</taxon>
        <taxon>Chromadorea</taxon>
        <taxon>Rhabditida</taxon>
        <taxon>Spirurina</taxon>
        <taxon>Spiruromorpha</taxon>
        <taxon>Filarioidea</taxon>
        <taxon>Onchocercidae</taxon>
        <taxon>Wuchereria</taxon>
    </lineage>
</organism>
<gene>
    <name evidence="1" type="ORF">WBA_LOCUS8208</name>
</gene>
<name>A0A3P7FWQ2_WUCBA</name>
<reference evidence="1 2" key="1">
    <citation type="submission" date="2018-11" db="EMBL/GenBank/DDBJ databases">
        <authorList>
            <consortium name="Pathogen Informatics"/>
        </authorList>
    </citation>
    <scope>NUCLEOTIDE SEQUENCE [LARGE SCALE GENOMIC DNA]</scope>
</reference>
<proteinExistence type="predicted"/>
<sequence>MEEALKLHRQAIVGSVDGNRLWNKNVASNLVTLCWSGDSSLVLFGLIDGEIQSYDATGVFIYKLRMACLENVELETALNKDLRRATIVSMEWFTPLTQTDEYSNNYQVNFD</sequence>